<dbReference type="PROSITE" id="PS51186">
    <property type="entry name" value="GNAT"/>
    <property type="match status" value="1"/>
</dbReference>
<name>A0A0G4NHJ4_VERLO</name>
<dbReference type="InterPro" id="IPR052523">
    <property type="entry name" value="Trichothecene_AcTrans"/>
</dbReference>
<protein>
    <recommendedName>
        <fullName evidence="1">N-acetyltransferase domain-containing protein</fullName>
    </recommendedName>
</protein>
<evidence type="ECO:0000259" key="1">
    <source>
        <dbReference type="PROSITE" id="PS51186"/>
    </source>
</evidence>
<dbReference type="PANTHER" id="PTHR42791">
    <property type="entry name" value="GNAT FAMILY ACETYLTRANSFERASE"/>
    <property type="match status" value="1"/>
</dbReference>
<sequence>MAPRVEIAHLGDVAVITEIFFRCFPGIVAAASLVWIIRPEHLPQDDDVRPWHERWPVARKGQDKEKLKEFFTGMADQHDTIMGKRPHVYLELVFVDPSHHRHGLASAVLQYASNLADTLVHPSYLDADQDVMPLYVKHGYVACSDVQPTSPMLAMLRPPKNVSSA</sequence>
<dbReference type="Pfam" id="PF00583">
    <property type="entry name" value="Acetyltransf_1"/>
    <property type="match status" value="1"/>
</dbReference>
<evidence type="ECO:0000313" key="3">
    <source>
        <dbReference type="Proteomes" id="UP000045706"/>
    </source>
</evidence>
<dbReference type="Proteomes" id="UP000045706">
    <property type="component" value="Unassembled WGS sequence"/>
</dbReference>
<dbReference type="CDD" id="cd04301">
    <property type="entry name" value="NAT_SF"/>
    <property type="match status" value="1"/>
</dbReference>
<feature type="domain" description="N-acetyltransferase" evidence="1">
    <location>
        <begin position="3"/>
        <end position="160"/>
    </location>
</feature>
<dbReference type="PANTHER" id="PTHR42791:SF14">
    <property type="entry name" value="N-ACETYLTRANSFERASE DOMAIN-CONTAINING PROTEIN"/>
    <property type="match status" value="1"/>
</dbReference>
<organism evidence="2 3">
    <name type="scientific">Verticillium longisporum</name>
    <name type="common">Verticillium dahliae var. longisporum</name>
    <dbReference type="NCBI Taxonomy" id="100787"/>
    <lineage>
        <taxon>Eukaryota</taxon>
        <taxon>Fungi</taxon>
        <taxon>Dikarya</taxon>
        <taxon>Ascomycota</taxon>
        <taxon>Pezizomycotina</taxon>
        <taxon>Sordariomycetes</taxon>
        <taxon>Hypocreomycetidae</taxon>
        <taxon>Glomerellales</taxon>
        <taxon>Plectosphaerellaceae</taxon>
        <taxon>Verticillium</taxon>
    </lineage>
</organism>
<dbReference type="SUPFAM" id="SSF55729">
    <property type="entry name" value="Acyl-CoA N-acyltransferases (Nat)"/>
    <property type="match status" value="1"/>
</dbReference>
<dbReference type="Gene3D" id="3.40.630.30">
    <property type="match status" value="1"/>
</dbReference>
<dbReference type="InterPro" id="IPR016181">
    <property type="entry name" value="Acyl_CoA_acyltransferase"/>
</dbReference>
<reference evidence="3" key="1">
    <citation type="submission" date="2015-05" db="EMBL/GenBank/DDBJ databases">
        <authorList>
            <person name="Fogelqvist Johan"/>
        </authorList>
    </citation>
    <scope>NUCLEOTIDE SEQUENCE [LARGE SCALE GENOMIC DNA]</scope>
</reference>
<gene>
    <name evidence="2" type="ORF">BN1723_016597</name>
</gene>
<accession>A0A0G4NHJ4</accession>
<dbReference type="GO" id="GO:0016747">
    <property type="term" value="F:acyltransferase activity, transferring groups other than amino-acyl groups"/>
    <property type="evidence" value="ECO:0007669"/>
    <property type="project" value="InterPro"/>
</dbReference>
<proteinExistence type="predicted"/>
<evidence type="ECO:0000313" key="2">
    <source>
        <dbReference type="EMBL" id="CRK45875.1"/>
    </source>
</evidence>
<dbReference type="EMBL" id="CVQI01035052">
    <property type="protein sequence ID" value="CRK45875.1"/>
    <property type="molecule type" value="Genomic_DNA"/>
</dbReference>
<dbReference type="AlphaFoldDB" id="A0A0G4NHJ4"/>
<dbReference type="InterPro" id="IPR000182">
    <property type="entry name" value="GNAT_dom"/>
</dbReference>